<keyword evidence="2 9" id="KW-0813">Transport</keyword>
<organism evidence="13 14">
    <name type="scientific">Knipowitschia caucasica</name>
    <name type="common">Caucasian dwarf goby</name>
    <name type="synonym">Pomatoschistus caucasicus</name>
    <dbReference type="NCBI Taxonomy" id="637954"/>
    <lineage>
        <taxon>Eukaryota</taxon>
        <taxon>Metazoa</taxon>
        <taxon>Chordata</taxon>
        <taxon>Craniata</taxon>
        <taxon>Vertebrata</taxon>
        <taxon>Euteleostomi</taxon>
        <taxon>Actinopterygii</taxon>
        <taxon>Neopterygii</taxon>
        <taxon>Teleostei</taxon>
        <taxon>Neoteleostei</taxon>
        <taxon>Acanthomorphata</taxon>
        <taxon>Gobiaria</taxon>
        <taxon>Gobiiformes</taxon>
        <taxon>Gobioidei</taxon>
        <taxon>Gobiidae</taxon>
        <taxon>Gobiinae</taxon>
        <taxon>Knipowitschia</taxon>
    </lineage>
</organism>
<proteinExistence type="inferred from homology"/>
<evidence type="ECO:0000256" key="5">
    <source>
        <dbReference type="ARBA" id="ARBA00022989"/>
    </source>
</evidence>
<feature type="transmembrane region" description="Helical" evidence="11">
    <location>
        <begin position="66"/>
        <end position="87"/>
    </location>
</feature>
<name>A0AAV2J245_KNICA</name>
<dbReference type="Gene3D" id="1.10.287.70">
    <property type="match status" value="1"/>
</dbReference>
<accession>A0AAV2J245</accession>
<sequence length="377" mass="41435">MRGGGWKCPGGPGAEASPQRPAPTAQPPQPCAGPPSAAAGHFPPLFHCSSTACVLRCTMHSVGRSWVLLSGFLLFYIIYLLFGALVLSSIERPEEERVRAELQQLREQFMNHSCATEQALESFLTRVLQAHRSGVSVLQTVHQPSNWDLTSAMFYANTLVTTVGYGQSTPLTDLGKAFSIVYALLGVPFTMLVLTACVQKLFVPLVLAPVELLHRWGLEPRMACALHLLLLLLLLVLCFFMGPAALFSGLEGSWSFLDGVYFCFISLFTIGLGDYVPALQASQSNKPLYQVSVIVYLFLGLMMMFLLLRALHKMADVHGLTALLQLPRCEESCPDDEHRPIVDKRSPGTPETPQGPREPEDKQPQPPHAFYNTILQG</sequence>
<dbReference type="EMBL" id="OZ035832">
    <property type="protein sequence ID" value="CAL1570097.1"/>
    <property type="molecule type" value="Genomic_DNA"/>
</dbReference>
<dbReference type="PANTHER" id="PTHR11003">
    <property type="entry name" value="POTASSIUM CHANNEL, SUBFAMILY K"/>
    <property type="match status" value="1"/>
</dbReference>
<evidence type="ECO:0000256" key="1">
    <source>
        <dbReference type="ARBA" id="ARBA00004141"/>
    </source>
</evidence>
<feature type="domain" description="Potassium channel" evidence="12">
    <location>
        <begin position="235"/>
        <end position="313"/>
    </location>
</feature>
<keyword evidence="3 9" id="KW-0812">Transmembrane</keyword>
<dbReference type="GO" id="GO:0022841">
    <property type="term" value="F:potassium ion leak channel activity"/>
    <property type="evidence" value="ECO:0007669"/>
    <property type="project" value="TreeGrafter"/>
</dbReference>
<evidence type="ECO:0000256" key="9">
    <source>
        <dbReference type="RuleBase" id="RU003857"/>
    </source>
</evidence>
<keyword evidence="14" id="KW-1185">Reference proteome</keyword>
<evidence type="ECO:0000256" key="3">
    <source>
        <dbReference type="ARBA" id="ARBA00022692"/>
    </source>
</evidence>
<protein>
    <recommendedName>
        <fullName evidence="12">Potassium channel domain-containing protein</fullName>
    </recommendedName>
</protein>
<evidence type="ECO:0000313" key="14">
    <source>
        <dbReference type="Proteomes" id="UP001497482"/>
    </source>
</evidence>
<feature type="compositionally biased region" description="Pro residues" evidence="10">
    <location>
        <begin position="20"/>
        <end position="33"/>
    </location>
</feature>
<keyword evidence="5 11" id="KW-1133">Transmembrane helix</keyword>
<feature type="transmembrane region" description="Helical" evidence="11">
    <location>
        <begin position="288"/>
        <end position="308"/>
    </location>
</feature>
<keyword evidence="6 9" id="KW-0406">Ion transport</keyword>
<evidence type="ECO:0000259" key="12">
    <source>
        <dbReference type="Pfam" id="PF07885"/>
    </source>
</evidence>
<comment type="subcellular location">
    <subcellularLocation>
        <location evidence="1">Membrane</location>
        <topology evidence="1">Multi-pass membrane protein</topology>
    </subcellularLocation>
</comment>
<feature type="transmembrane region" description="Helical" evidence="11">
    <location>
        <begin position="180"/>
        <end position="205"/>
    </location>
</feature>
<feature type="region of interest" description="Disordered" evidence="10">
    <location>
        <begin position="1"/>
        <end position="35"/>
    </location>
</feature>
<dbReference type="Proteomes" id="UP001497482">
    <property type="component" value="Chromosome 10"/>
</dbReference>
<dbReference type="InterPro" id="IPR003280">
    <property type="entry name" value="2pore_dom_K_chnl"/>
</dbReference>
<keyword evidence="8 9" id="KW-0407">Ion channel</keyword>
<evidence type="ECO:0000313" key="13">
    <source>
        <dbReference type="EMBL" id="CAL1570097.1"/>
    </source>
</evidence>
<reference evidence="13 14" key="1">
    <citation type="submission" date="2024-04" db="EMBL/GenBank/DDBJ databases">
        <authorList>
            <person name="Waldvogel A.-M."/>
            <person name="Schoenle A."/>
        </authorList>
    </citation>
    <scope>NUCLEOTIDE SEQUENCE [LARGE SCALE GENOMIC DNA]</scope>
</reference>
<dbReference type="GO" id="GO:0005886">
    <property type="term" value="C:plasma membrane"/>
    <property type="evidence" value="ECO:0007669"/>
    <property type="project" value="TreeGrafter"/>
</dbReference>
<evidence type="ECO:0000256" key="4">
    <source>
        <dbReference type="ARBA" id="ARBA00022958"/>
    </source>
</evidence>
<feature type="transmembrane region" description="Helical" evidence="11">
    <location>
        <begin position="225"/>
        <end position="247"/>
    </location>
</feature>
<dbReference type="InterPro" id="IPR005408">
    <property type="entry name" value="2pore_dom_K_chnl_TWIK"/>
</dbReference>
<dbReference type="SUPFAM" id="SSF81324">
    <property type="entry name" value="Voltage-gated potassium channels"/>
    <property type="match status" value="2"/>
</dbReference>
<feature type="region of interest" description="Disordered" evidence="10">
    <location>
        <begin position="331"/>
        <end position="377"/>
    </location>
</feature>
<comment type="similarity">
    <text evidence="9">Belongs to the two pore domain potassium channel (TC 1.A.1.8) family.</text>
</comment>
<keyword evidence="7 11" id="KW-0472">Membrane</keyword>
<dbReference type="PRINTS" id="PR01333">
    <property type="entry name" value="2POREKCHANEL"/>
</dbReference>
<dbReference type="PANTHER" id="PTHR11003:SF28">
    <property type="entry name" value="POTASSIUM CHANNEL SUBFAMILY K MEMBER 6"/>
    <property type="match status" value="1"/>
</dbReference>
<evidence type="ECO:0000256" key="7">
    <source>
        <dbReference type="ARBA" id="ARBA00023136"/>
    </source>
</evidence>
<dbReference type="GO" id="GO:0030322">
    <property type="term" value="P:stabilization of membrane potential"/>
    <property type="evidence" value="ECO:0007669"/>
    <property type="project" value="TreeGrafter"/>
</dbReference>
<dbReference type="PRINTS" id="PR01586">
    <property type="entry name" value="TWIKCHANNEL"/>
</dbReference>
<feature type="compositionally biased region" description="Basic and acidic residues" evidence="10">
    <location>
        <begin position="331"/>
        <end position="346"/>
    </location>
</feature>
<feature type="compositionally biased region" description="Gly residues" evidence="10">
    <location>
        <begin position="1"/>
        <end position="13"/>
    </location>
</feature>
<dbReference type="GO" id="GO:0015271">
    <property type="term" value="F:outward rectifier potassium channel activity"/>
    <property type="evidence" value="ECO:0007669"/>
    <property type="project" value="TreeGrafter"/>
</dbReference>
<dbReference type="InterPro" id="IPR005409">
    <property type="entry name" value="2pore_dom_K_chnl_TWIK2"/>
</dbReference>
<evidence type="ECO:0000256" key="8">
    <source>
        <dbReference type="ARBA" id="ARBA00023303"/>
    </source>
</evidence>
<dbReference type="AlphaFoldDB" id="A0AAV2J245"/>
<evidence type="ECO:0000256" key="10">
    <source>
        <dbReference type="SAM" id="MobiDB-lite"/>
    </source>
</evidence>
<keyword evidence="4" id="KW-0630">Potassium</keyword>
<dbReference type="PRINTS" id="PR01587">
    <property type="entry name" value="TWIK2CHANNEL"/>
</dbReference>
<evidence type="ECO:0000256" key="11">
    <source>
        <dbReference type="SAM" id="Phobius"/>
    </source>
</evidence>
<evidence type="ECO:0000256" key="6">
    <source>
        <dbReference type="ARBA" id="ARBA00023065"/>
    </source>
</evidence>
<gene>
    <name evidence="13" type="ORF">KC01_LOCUS2440</name>
</gene>
<dbReference type="Pfam" id="PF07885">
    <property type="entry name" value="Ion_trans_2"/>
    <property type="match status" value="2"/>
</dbReference>
<evidence type="ECO:0000256" key="2">
    <source>
        <dbReference type="ARBA" id="ARBA00022448"/>
    </source>
</evidence>
<dbReference type="InterPro" id="IPR013099">
    <property type="entry name" value="K_chnl_dom"/>
</dbReference>
<feature type="transmembrane region" description="Helical" evidence="11">
    <location>
        <begin position="259"/>
        <end position="276"/>
    </location>
</feature>
<feature type="domain" description="Potassium channel" evidence="12">
    <location>
        <begin position="142"/>
        <end position="201"/>
    </location>
</feature>